<evidence type="ECO:0000256" key="1">
    <source>
        <dbReference type="ARBA" id="ARBA00022723"/>
    </source>
</evidence>
<dbReference type="AlphaFoldDB" id="A0A8H3UZL7"/>
<evidence type="ECO:0000256" key="3">
    <source>
        <dbReference type="ARBA" id="ARBA00022833"/>
    </source>
</evidence>
<dbReference type="InterPro" id="IPR013783">
    <property type="entry name" value="Ig-like_fold"/>
</dbReference>
<name>A0A8H3UZL7_VENIN</name>
<organism evidence="8 10">
    <name type="scientific">Venturia inaequalis</name>
    <name type="common">Apple scab fungus</name>
    <dbReference type="NCBI Taxonomy" id="5025"/>
    <lineage>
        <taxon>Eukaryota</taxon>
        <taxon>Fungi</taxon>
        <taxon>Dikarya</taxon>
        <taxon>Ascomycota</taxon>
        <taxon>Pezizomycotina</taxon>
        <taxon>Dothideomycetes</taxon>
        <taxon>Pleosporomycetidae</taxon>
        <taxon>Venturiales</taxon>
        <taxon>Venturiaceae</taxon>
        <taxon>Venturia</taxon>
    </lineage>
</organism>
<dbReference type="SUPFAM" id="SSF57850">
    <property type="entry name" value="RING/U-box"/>
    <property type="match status" value="4"/>
</dbReference>
<dbReference type="SMART" id="SM00291">
    <property type="entry name" value="ZnF_ZZ"/>
    <property type="match status" value="4"/>
</dbReference>
<dbReference type="InterPro" id="IPR043145">
    <property type="entry name" value="Znf_ZZ_sf"/>
</dbReference>
<feature type="domain" description="ZZ-type" evidence="6">
    <location>
        <begin position="318"/>
        <end position="372"/>
    </location>
</feature>
<evidence type="ECO:0000313" key="9">
    <source>
        <dbReference type="EMBL" id="KAE9991091.1"/>
    </source>
</evidence>
<dbReference type="EMBL" id="WNWR01000109">
    <property type="protein sequence ID" value="KAE9991091.1"/>
    <property type="molecule type" value="Genomic_DNA"/>
</dbReference>
<dbReference type="EMBL" id="WNWQ01000886">
    <property type="protein sequence ID" value="KAE9963177.1"/>
    <property type="molecule type" value="Genomic_DNA"/>
</dbReference>
<keyword evidence="3" id="KW-0862">Zinc</keyword>
<dbReference type="PROSITE" id="PS50135">
    <property type="entry name" value="ZF_ZZ_2"/>
    <property type="match status" value="1"/>
</dbReference>
<dbReference type="Gene3D" id="3.30.60.90">
    <property type="match status" value="4"/>
</dbReference>
<dbReference type="CDD" id="cd02340">
    <property type="entry name" value="ZZ_NBR1_like"/>
    <property type="match status" value="2"/>
</dbReference>
<feature type="compositionally biased region" description="Polar residues" evidence="5">
    <location>
        <begin position="161"/>
        <end position="171"/>
    </location>
</feature>
<dbReference type="Pfam" id="PF00569">
    <property type="entry name" value="ZZ"/>
    <property type="match status" value="3"/>
</dbReference>
<dbReference type="Gene3D" id="2.60.40.10">
    <property type="entry name" value="Immunoglobulins"/>
    <property type="match status" value="1"/>
</dbReference>
<evidence type="ECO:0000313" key="7">
    <source>
        <dbReference type="EMBL" id="KAE9963177.1"/>
    </source>
</evidence>
<dbReference type="GO" id="GO:0008270">
    <property type="term" value="F:zinc ion binding"/>
    <property type="evidence" value="ECO:0007669"/>
    <property type="project" value="UniProtKB-KW"/>
</dbReference>
<evidence type="ECO:0000256" key="4">
    <source>
        <dbReference type="PROSITE-ProRule" id="PRU00228"/>
    </source>
</evidence>
<keyword evidence="2 4" id="KW-0863">Zinc-finger</keyword>
<dbReference type="PANTHER" id="PTHR20930:SF0">
    <property type="entry name" value="PROTEIN ILRUN"/>
    <property type="match status" value="1"/>
</dbReference>
<evidence type="ECO:0000313" key="11">
    <source>
        <dbReference type="Proteomes" id="UP000490939"/>
    </source>
</evidence>
<dbReference type="Proteomes" id="UP000433883">
    <property type="component" value="Unassembled WGS sequence"/>
</dbReference>
<dbReference type="Pfam" id="PF16158">
    <property type="entry name" value="N_BRCA1_IG"/>
    <property type="match status" value="1"/>
</dbReference>
<gene>
    <name evidence="7" type="ORF">BLS_009561</name>
    <name evidence="9" type="ORF">EG327_000448</name>
    <name evidence="8" type="ORF">EG328_001433</name>
</gene>
<dbReference type="CDD" id="cd14947">
    <property type="entry name" value="NBR1_like"/>
    <property type="match status" value="1"/>
</dbReference>
<dbReference type="PANTHER" id="PTHR20930">
    <property type="entry name" value="OVARIAN CARCINOMA ANTIGEN CA125-RELATED"/>
    <property type="match status" value="1"/>
</dbReference>
<dbReference type="OrthoDB" id="661148at2759"/>
<dbReference type="CDD" id="cd02249">
    <property type="entry name" value="ZZ"/>
    <property type="match status" value="1"/>
</dbReference>
<feature type="region of interest" description="Disordered" evidence="5">
    <location>
        <begin position="148"/>
        <end position="171"/>
    </location>
</feature>
<evidence type="ECO:0000256" key="2">
    <source>
        <dbReference type="ARBA" id="ARBA00022771"/>
    </source>
</evidence>
<protein>
    <recommendedName>
        <fullName evidence="6">ZZ-type domain-containing protein</fullName>
    </recommendedName>
</protein>
<evidence type="ECO:0000313" key="10">
    <source>
        <dbReference type="Proteomes" id="UP000447873"/>
    </source>
</evidence>
<feature type="region of interest" description="Disordered" evidence="5">
    <location>
        <begin position="922"/>
        <end position="953"/>
    </location>
</feature>
<evidence type="ECO:0000259" key="6">
    <source>
        <dbReference type="PROSITE" id="PS50135"/>
    </source>
</evidence>
<evidence type="ECO:0000256" key="5">
    <source>
        <dbReference type="SAM" id="MobiDB-lite"/>
    </source>
</evidence>
<keyword evidence="1" id="KW-0479">Metal-binding</keyword>
<keyword evidence="11" id="KW-1185">Reference proteome</keyword>
<dbReference type="InterPro" id="IPR000433">
    <property type="entry name" value="Znf_ZZ"/>
</dbReference>
<dbReference type="EMBL" id="WNWS01000134">
    <property type="protein sequence ID" value="KAE9978523.1"/>
    <property type="molecule type" value="Genomic_DNA"/>
</dbReference>
<comment type="caution">
    <text evidence="8">The sequence shown here is derived from an EMBL/GenBank/DDBJ whole genome shotgun (WGS) entry which is preliminary data.</text>
</comment>
<dbReference type="Proteomes" id="UP000490939">
    <property type="component" value="Unassembled WGS sequence"/>
</dbReference>
<reference evidence="8 10" key="1">
    <citation type="submission" date="2018-12" db="EMBL/GenBank/DDBJ databases">
        <title>Venturia inaequalis Genome Resource.</title>
        <authorList>
            <person name="Lichtner F.J."/>
        </authorList>
    </citation>
    <scope>NUCLEOTIDE SEQUENCE [LARGE SCALE GENOMIC DNA]</scope>
    <source>
        <strain evidence="8 10">120213</strain>
        <strain evidence="7">Bline_iso_100314</strain>
        <strain evidence="9 11">DMI_063113</strain>
    </source>
</reference>
<proteinExistence type="predicted"/>
<dbReference type="Proteomes" id="UP000447873">
    <property type="component" value="Unassembled WGS sequence"/>
</dbReference>
<evidence type="ECO:0000313" key="8">
    <source>
        <dbReference type="EMBL" id="KAE9978523.1"/>
    </source>
</evidence>
<dbReference type="InterPro" id="IPR032350">
    <property type="entry name" value="Nbr1_FW"/>
</dbReference>
<sequence>MATHAPVTLDTPISIKCHIEGQNRKFRLPLGDLTPQVLPGKLRGLLGIGENQTIIFERYSDSAAAYVTLDPANTHVYKTLLRAAKAKLKLRLRVSVINPAPMPFASAFPDFANFGSESTLHTNNGVSIPPSTPQAQTSLEPLVRPVSMAPTESAEASSAAQTNTPKRMSSRLSREGFFAELANISRNRELALRIKETQPAPAYAKAASPAACSWSVFCNACDRPMANEHYHCNICDDGDYDLCATCVKDGAHCPGEGHWLIKRFVSNGQVINSTTEKLTPKSPVVQESTPVQPEIPGAFTESIVEPSAEEHVEEDEYEPVRTCNSCVREYTENQFVTCLDCEDFDLCTTCHEANQHGHHPAHTFKPVAEDTISAMGAFMCAPGRGVKHAALCDGCDKPIFGVRHKCLNCPDWDYCSECIKNAKFVHPQHKFAAHYEPIPATRSHSYQPKHIGIYCDGPLCQNKHSYIEGVRYKCAICHDTDFCANCEAYPHNKHNHTHPLIKLKTSVRNVSVTTLGENKTMGDRTTFAKAPVHRAPSNAATQVQTIVDVKPAEATYRPLKEKIEIKDLLAEPIEEKIKVQDLLSSSNEEPKYAGPVDVAKLQAQFVRETVPDATLTQPGLRFVQVWTMRNTGSEAWPAGCSVRYTGGDNMLNVEKYAPSAVSDIAEATETNIISRPVEVGEEISFCVTMKAPQSEGTKISYWRLKTADGQAFGHRLWCHINVAAPAAVSVAESSSLPEVSPTFTPATVPTVERSENVGRPSLQDNFLQTVLQQRVDRRREMERSAEVHKRVEKAMALQQTRVQEERATRNQMLRNLSAEIHAVEIQHKAKVAAAKAAMDAAKIAKKEAEPSELPAPGPSNLEGAAQTIWLLKEHSRRMEEARQQALAHEVEAPPSPSVVKEETKVEGSGMIFPTLEKESPASSYHDLVAPSTPVTGVASPAHVSRPTTESDADIFEDAESVDFVSSDSEAGFCTDDEYDILDASDEEALA</sequence>
<accession>A0A8H3UZL7</accession>